<sequence>MDPNKNKLEHLYSEHRQSLQRYVARKIGQDEEAEDVVQETFLRLAAEHSAPARAFARARSPVAYLYRMARNLAVDKLRAATSRGNTARAQAADLDTATPGDDLPASLVSRERLRALEAAVRRLPPKRRQVFVLHKYRQLTYREVAHHLGISQGMVEKHMSQALAQLDRELTEGADDR</sequence>
<reference evidence="7" key="1">
    <citation type="submission" date="2021-02" db="EMBL/GenBank/DDBJ databases">
        <title>PHA producing bacteria isolated from coastal sediment in Guangdong, Shenzhen.</title>
        <authorList>
            <person name="Zheng W."/>
            <person name="Yu S."/>
            <person name="Huang Y."/>
        </authorList>
    </citation>
    <scope>NUCLEOTIDE SEQUENCE</scope>
    <source>
        <strain evidence="7">TN14-10</strain>
    </source>
</reference>
<dbReference type="Pfam" id="PF08281">
    <property type="entry name" value="Sigma70_r4_2"/>
    <property type="match status" value="1"/>
</dbReference>
<dbReference type="InterPro" id="IPR013249">
    <property type="entry name" value="RNA_pol_sigma70_r4_t2"/>
</dbReference>
<evidence type="ECO:0000259" key="6">
    <source>
        <dbReference type="Pfam" id="PF08281"/>
    </source>
</evidence>
<evidence type="ECO:0000313" key="7">
    <source>
        <dbReference type="EMBL" id="MBN7797304.1"/>
    </source>
</evidence>
<dbReference type="RefSeq" id="WP_206560757.1">
    <property type="nucleotide sequence ID" value="NZ_JAFKCZ010000008.1"/>
</dbReference>
<name>A0A939DFW7_9GAMM</name>
<feature type="domain" description="RNA polymerase sigma factor 70 region 4 type 2" evidence="6">
    <location>
        <begin position="114"/>
        <end position="166"/>
    </location>
</feature>
<dbReference type="InterPro" id="IPR036388">
    <property type="entry name" value="WH-like_DNA-bd_sf"/>
</dbReference>
<organism evidence="7 8">
    <name type="scientific">Parahaliea mediterranea</name>
    <dbReference type="NCBI Taxonomy" id="651086"/>
    <lineage>
        <taxon>Bacteria</taxon>
        <taxon>Pseudomonadati</taxon>
        <taxon>Pseudomonadota</taxon>
        <taxon>Gammaproteobacteria</taxon>
        <taxon>Cellvibrionales</taxon>
        <taxon>Halieaceae</taxon>
        <taxon>Parahaliea</taxon>
    </lineage>
</organism>
<keyword evidence="4" id="KW-0804">Transcription</keyword>
<dbReference type="InterPro" id="IPR007627">
    <property type="entry name" value="RNA_pol_sigma70_r2"/>
</dbReference>
<accession>A0A939DFW7</accession>
<feature type="domain" description="RNA polymerase sigma-70 region 2" evidence="5">
    <location>
        <begin position="11"/>
        <end position="81"/>
    </location>
</feature>
<evidence type="ECO:0000256" key="2">
    <source>
        <dbReference type="ARBA" id="ARBA00023015"/>
    </source>
</evidence>
<keyword evidence="8" id="KW-1185">Reference proteome</keyword>
<dbReference type="NCBIfam" id="TIGR02937">
    <property type="entry name" value="sigma70-ECF"/>
    <property type="match status" value="1"/>
</dbReference>
<dbReference type="Gene3D" id="1.10.1740.10">
    <property type="match status" value="1"/>
</dbReference>
<dbReference type="PANTHER" id="PTHR43133:SF63">
    <property type="entry name" value="RNA POLYMERASE SIGMA FACTOR FECI-RELATED"/>
    <property type="match status" value="1"/>
</dbReference>
<dbReference type="EMBL" id="JAFKCZ010000008">
    <property type="protein sequence ID" value="MBN7797304.1"/>
    <property type="molecule type" value="Genomic_DNA"/>
</dbReference>
<dbReference type="InterPro" id="IPR013324">
    <property type="entry name" value="RNA_pol_sigma_r3/r4-like"/>
</dbReference>
<keyword evidence="2" id="KW-0805">Transcription regulation</keyword>
<dbReference type="SUPFAM" id="SSF88946">
    <property type="entry name" value="Sigma2 domain of RNA polymerase sigma factors"/>
    <property type="match status" value="1"/>
</dbReference>
<evidence type="ECO:0000256" key="4">
    <source>
        <dbReference type="ARBA" id="ARBA00023163"/>
    </source>
</evidence>
<dbReference type="InterPro" id="IPR013325">
    <property type="entry name" value="RNA_pol_sigma_r2"/>
</dbReference>
<keyword evidence="3" id="KW-0731">Sigma factor</keyword>
<dbReference type="SUPFAM" id="SSF88659">
    <property type="entry name" value="Sigma3 and sigma4 domains of RNA polymerase sigma factors"/>
    <property type="match status" value="1"/>
</dbReference>
<dbReference type="PANTHER" id="PTHR43133">
    <property type="entry name" value="RNA POLYMERASE ECF-TYPE SIGMA FACTO"/>
    <property type="match status" value="1"/>
</dbReference>
<gene>
    <name evidence="7" type="ORF">JYP50_11920</name>
</gene>
<dbReference type="Proteomes" id="UP000664303">
    <property type="component" value="Unassembled WGS sequence"/>
</dbReference>
<dbReference type="Gene3D" id="1.10.10.10">
    <property type="entry name" value="Winged helix-like DNA-binding domain superfamily/Winged helix DNA-binding domain"/>
    <property type="match status" value="1"/>
</dbReference>
<dbReference type="GO" id="GO:0003677">
    <property type="term" value="F:DNA binding"/>
    <property type="evidence" value="ECO:0007669"/>
    <property type="project" value="InterPro"/>
</dbReference>
<dbReference type="InterPro" id="IPR039425">
    <property type="entry name" value="RNA_pol_sigma-70-like"/>
</dbReference>
<dbReference type="Pfam" id="PF04542">
    <property type="entry name" value="Sigma70_r2"/>
    <property type="match status" value="1"/>
</dbReference>
<comment type="caution">
    <text evidence="7">The sequence shown here is derived from an EMBL/GenBank/DDBJ whole genome shotgun (WGS) entry which is preliminary data.</text>
</comment>
<evidence type="ECO:0000256" key="1">
    <source>
        <dbReference type="ARBA" id="ARBA00010641"/>
    </source>
</evidence>
<proteinExistence type="inferred from homology"/>
<dbReference type="CDD" id="cd06171">
    <property type="entry name" value="Sigma70_r4"/>
    <property type="match status" value="1"/>
</dbReference>
<dbReference type="GO" id="GO:0016987">
    <property type="term" value="F:sigma factor activity"/>
    <property type="evidence" value="ECO:0007669"/>
    <property type="project" value="UniProtKB-KW"/>
</dbReference>
<dbReference type="AlphaFoldDB" id="A0A939DFW7"/>
<evidence type="ECO:0000256" key="3">
    <source>
        <dbReference type="ARBA" id="ARBA00023082"/>
    </source>
</evidence>
<evidence type="ECO:0000313" key="8">
    <source>
        <dbReference type="Proteomes" id="UP000664303"/>
    </source>
</evidence>
<comment type="similarity">
    <text evidence="1">Belongs to the sigma-70 factor family. ECF subfamily.</text>
</comment>
<dbReference type="GO" id="GO:0006352">
    <property type="term" value="P:DNA-templated transcription initiation"/>
    <property type="evidence" value="ECO:0007669"/>
    <property type="project" value="InterPro"/>
</dbReference>
<dbReference type="InterPro" id="IPR014284">
    <property type="entry name" value="RNA_pol_sigma-70_dom"/>
</dbReference>
<protein>
    <submittedName>
        <fullName evidence="7">RNA polymerase sigma factor</fullName>
    </submittedName>
</protein>
<evidence type="ECO:0000259" key="5">
    <source>
        <dbReference type="Pfam" id="PF04542"/>
    </source>
</evidence>